<dbReference type="GO" id="GO:0051536">
    <property type="term" value="F:iron-sulfur cluster binding"/>
    <property type="evidence" value="ECO:0007669"/>
    <property type="project" value="UniProtKB-KW"/>
</dbReference>
<dbReference type="SMART" id="SM00871">
    <property type="entry name" value="AraC_E_bind"/>
    <property type="match status" value="1"/>
</dbReference>
<dbReference type="InterPro" id="IPR010499">
    <property type="entry name" value="AraC_E-bd"/>
</dbReference>
<keyword evidence="2" id="KW-0408">Iron</keyword>
<dbReference type="GO" id="GO:0016829">
    <property type="term" value="F:lyase activity"/>
    <property type="evidence" value="ECO:0007669"/>
    <property type="project" value="UniProtKB-KW"/>
</dbReference>
<dbReference type="CDD" id="cd01335">
    <property type="entry name" value="Radical_SAM"/>
    <property type="match status" value="1"/>
</dbReference>
<comment type="caution">
    <text evidence="5">The sequence shown here is derived from an EMBL/GenBank/DDBJ whole genome shotgun (WGS) entry which is preliminary data.</text>
</comment>
<dbReference type="SFLD" id="SFLDG01084">
    <property type="entry name" value="Uncharacterised_Radical_SAM_Su"/>
    <property type="match status" value="1"/>
</dbReference>
<dbReference type="GO" id="GO:0046872">
    <property type="term" value="F:metal ion binding"/>
    <property type="evidence" value="ECO:0007669"/>
    <property type="project" value="UniProtKB-KW"/>
</dbReference>
<evidence type="ECO:0000256" key="1">
    <source>
        <dbReference type="ARBA" id="ARBA00022723"/>
    </source>
</evidence>
<dbReference type="InterPro" id="IPR007197">
    <property type="entry name" value="rSAM"/>
</dbReference>
<evidence type="ECO:0000256" key="3">
    <source>
        <dbReference type="ARBA" id="ARBA00023014"/>
    </source>
</evidence>
<dbReference type="EMBL" id="SMBP01000023">
    <property type="protein sequence ID" value="TCU54721.1"/>
    <property type="molecule type" value="Genomic_DNA"/>
</dbReference>
<dbReference type="InterPro" id="IPR029441">
    <property type="entry name" value="Cass2"/>
</dbReference>
<dbReference type="RefSeq" id="WP_132225502.1">
    <property type="nucleotide sequence ID" value="NZ_JANKBG010000022.1"/>
</dbReference>
<keyword evidence="1" id="KW-0479">Metal-binding</keyword>
<reference evidence="5 6" key="1">
    <citation type="submission" date="2019-03" db="EMBL/GenBank/DDBJ databases">
        <title>Genomic Encyclopedia of Type Strains, Phase IV (KMG-IV): sequencing the most valuable type-strain genomes for metagenomic binning, comparative biology and taxonomic classification.</title>
        <authorList>
            <person name="Goeker M."/>
        </authorList>
    </citation>
    <scope>NUCLEOTIDE SEQUENCE [LARGE SCALE GENOMIC DNA]</scope>
    <source>
        <strain evidence="5 6">DSM 29481</strain>
    </source>
</reference>
<evidence type="ECO:0000259" key="4">
    <source>
        <dbReference type="SMART" id="SM00871"/>
    </source>
</evidence>
<accession>A0A4R3SZZ2</accession>
<evidence type="ECO:0000313" key="5">
    <source>
        <dbReference type="EMBL" id="TCU54721.1"/>
    </source>
</evidence>
<dbReference type="Gene3D" id="3.20.80.10">
    <property type="entry name" value="Regulatory factor, effector binding domain"/>
    <property type="match status" value="1"/>
</dbReference>
<dbReference type="SUPFAM" id="SSF102114">
    <property type="entry name" value="Radical SAM enzymes"/>
    <property type="match status" value="1"/>
</dbReference>
<evidence type="ECO:0000313" key="6">
    <source>
        <dbReference type="Proteomes" id="UP000295773"/>
    </source>
</evidence>
<dbReference type="InterPro" id="IPR058240">
    <property type="entry name" value="rSAM_sf"/>
</dbReference>
<dbReference type="InterPro" id="IPR011256">
    <property type="entry name" value="Reg_factor_effector_dom_sf"/>
</dbReference>
<keyword evidence="3" id="KW-0411">Iron-sulfur</keyword>
<dbReference type="Gene3D" id="3.80.30.30">
    <property type="match status" value="1"/>
</dbReference>
<protein>
    <submittedName>
        <fullName evidence="5">DNA repair photolyase</fullName>
    </submittedName>
</protein>
<gene>
    <name evidence="5" type="ORF">EDD61_12311</name>
</gene>
<keyword evidence="6" id="KW-1185">Reference proteome</keyword>
<dbReference type="Pfam" id="PF14526">
    <property type="entry name" value="Cass2"/>
    <property type="match status" value="1"/>
</dbReference>
<dbReference type="InterPro" id="IPR040086">
    <property type="entry name" value="MJ0683-like"/>
</dbReference>
<evidence type="ECO:0000256" key="2">
    <source>
        <dbReference type="ARBA" id="ARBA00023004"/>
    </source>
</evidence>
<proteinExistence type="predicted"/>
<dbReference type="Pfam" id="PF04055">
    <property type="entry name" value="Radical_SAM"/>
    <property type="match status" value="1"/>
</dbReference>
<dbReference type="Proteomes" id="UP000295773">
    <property type="component" value="Unassembled WGS sequence"/>
</dbReference>
<dbReference type="AlphaFoldDB" id="A0A4R3SZZ2"/>
<dbReference type="PANTHER" id="PTHR43432:SF5">
    <property type="entry name" value="ELP3_MIAA_NIFB-LIKE RADICAL SAM CORE DOMAIN-CONTAINING PROTEIN"/>
    <property type="match status" value="1"/>
</dbReference>
<dbReference type="SFLD" id="SFLDS00029">
    <property type="entry name" value="Radical_SAM"/>
    <property type="match status" value="1"/>
</dbReference>
<dbReference type="SUPFAM" id="SSF55136">
    <property type="entry name" value="Probable bacterial effector-binding domain"/>
    <property type="match status" value="1"/>
</dbReference>
<feature type="domain" description="AraC effector-binding" evidence="4">
    <location>
        <begin position="1"/>
        <end position="154"/>
    </location>
</feature>
<name>A0A4R3SZZ2_9FIRM</name>
<sequence length="459" mass="53235">MKSEYVHQDDIFLVGKRILLTTSLQENHLLIKNFWKQFNAKLKSVHMPLTQPWIKYGIMLREDTKLYYFCGVPSLNCYPLDFELFHIPRGAFLHFTHHGGMDQLPETITTIWKQELPASPYQALSSTICYYEVYEEGFMFQSSTSTIQLYIPIQEEVTPFAYLPAKTLLASQPRNSNANTWFGMDFNMNLYKGCCHGCVYCDSRSKCYQVADFDIVKGKQNALAILEMELRKKRKKGTIGIGAMSDTYNPFEKTQCLTKGALALIERYGYGVGIDTKSTLILRDIDILKRIAKQYPSIFKITITCAQDSLSKQIEPFAPVSSKRFETVKALREAGLFTGILLMPILPFINDTEENILTIVQKSHEAHANFIFVYGGFGLSLRDNQRDYYYHWLDQHYPGLRFTYEEHYHKCYSCNSPHSRHLYKLFVKECRKYGILYRMSDIIRAYKSAIPNEQLQLTL</sequence>
<organism evidence="5 6">
    <name type="scientific">Longicatena caecimuris</name>
    <dbReference type="NCBI Taxonomy" id="1796635"/>
    <lineage>
        <taxon>Bacteria</taxon>
        <taxon>Bacillati</taxon>
        <taxon>Bacillota</taxon>
        <taxon>Erysipelotrichia</taxon>
        <taxon>Erysipelotrichales</taxon>
        <taxon>Erysipelotrichaceae</taxon>
        <taxon>Longicatena</taxon>
    </lineage>
</organism>
<dbReference type="PANTHER" id="PTHR43432">
    <property type="entry name" value="SLR0285 PROTEIN"/>
    <property type="match status" value="1"/>
</dbReference>
<keyword evidence="5" id="KW-0456">Lyase</keyword>